<dbReference type="SUPFAM" id="SSF51735">
    <property type="entry name" value="NAD(P)-binding Rossmann-fold domains"/>
    <property type="match status" value="1"/>
</dbReference>
<accession>A0A7W5FT84</accession>
<dbReference type="PRINTS" id="PR00081">
    <property type="entry name" value="GDHRDH"/>
</dbReference>
<dbReference type="Pfam" id="PF13561">
    <property type="entry name" value="adh_short_C2"/>
    <property type="match status" value="1"/>
</dbReference>
<comment type="caution">
    <text evidence="2">The sequence shown here is derived from an EMBL/GenBank/DDBJ whole genome shotgun (WGS) entry which is preliminary data.</text>
</comment>
<dbReference type="Proteomes" id="UP000541535">
    <property type="component" value="Unassembled WGS sequence"/>
</dbReference>
<comment type="similarity">
    <text evidence="1">Belongs to the short-chain dehydrogenases/reductases (SDR) family.</text>
</comment>
<organism evidence="2 3">
    <name type="scientific">Pseudoduganella violacea</name>
    <dbReference type="NCBI Taxonomy" id="1715466"/>
    <lineage>
        <taxon>Bacteria</taxon>
        <taxon>Pseudomonadati</taxon>
        <taxon>Pseudomonadota</taxon>
        <taxon>Betaproteobacteria</taxon>
        <taxon>Burkholderiales</taxon>
        <taxon>Oxalobacteraceae</taxon>
        <taxon>Telluria group</taxon>
        <taxon>Pseudoduganella</taxon>
    </lineage>
</organism>
<dbReference type="EMBL" id="JACHXD010000003">
    <property type="protein sequence ID" value="MBB3118564.1"/>
    <property type="molecule type" value="Genomic_DNA"/>
</dbReference>
<dbReference type="PANTHER" id="PTHR42879">
    <property type="entry name" value="3-OXOACYL-(ACYL-CARRIER-PROTEIN) REDUCTASE"/>
    <property type="match status" value="1"/>
</dbReference>
<dbReference type="InterPro" id="IPR050259">
    <property type="entry name" value="SDR"/>
</dbReference>
<dbReference type="InterPro" id="IPR036291">
    <property type="entry name" value="NAD(P)-bd_dom_sf"/>
</dbReference>
<gene>
    <name evidence="2" type="ORF">FHS03_001595</name>
</gene>
<dbReference type="Gene3D" id="3.40.50.720">
    <property type="entry name" value="NAD(P)-binding Rossmann-like Domain"/>
    <property type="match status" value="1"/>
</dbReference>
<name>A0A7W5FT84_9BURK</name>
<evidence type="ECO:0000313" key="3">
    <source>
        <dbReference type="Proteomes" id="UP000541535"/>
    </source>
</evidence>
<protein>
    <submittedName>
        <fullName evidence="2">NAD(P)-dependent dehydrogenase (Short-subunit alcohol dehydrogenase family)</fullName>
    </submittedName>
</protein>
<dbReference type="AlphaFoldDB" id="A0A7W5FT84"/>
<evidence type="ECO:0000256" key="1">
    <source>
        <dbReference type="ARBA" id="ARBA00006484"/>
    </source>
</evidence>
<reference evidence="2 3" key="1">
    <citation type="submission" date="2020-08" db="EMBL/GenBank/DDBJ databases">
        <title>Genomic Encyclopedia of Type Strains, Phase III (KMG-III): the genomes of soil and plant-associated and newly described type strains.</title>
        <authorList>
            <person name="Whitman W."/>
        </authorList>
    </citation>
    <scope>NUCLEOTIDE SEQUENCE [LARGE SCALE GENOMIC DNA]</scope>
    <source>
        <strain evidence="2 3">CECT 8897</strain>
    </source>
</reference>
<evidence type="ECO:0000313" key="2">
    <source>
        <dbReference type="EMBL" id="MBB3118564.1"/>
    </source>
</evidence>
<dbReference type="PANTHER" id="PTHR42879:SF2">
    <property type="entry name" value="3-OXOACYL-[ACYL-CARRIER-PROTEIN] REDUCTASE FABG"/>
    <property type="match status" value="1"/>
</dbReference>
<dbReference type="InterPro" id="IPR002347">
    <property type="entry name" value="SDR_fam"/>
</dbReference>
<proteinExistence type="inferred from homology"/>
<sequence>MARHGITVNTVSPGYLRTRMVEAIPPEVLASRILPQIPVGRIGEPEEVAGLIAYLVSEEAAFITGANIAINGGQHMS</sequence>
<keyword evidence="3" id="KW-1185">Reference proteome</keyword>